<name>A0ABQ7QPY3_PLUXY</name>
<feature type="region of interest" description="Disordered" evidence="1">
    <location>
        <begin position="26"/>
        <end position="64"/>
    </location>
</feature>
<sequence length="64" mass="7285">HQSCVLLRRSVERRAPRGVGLVVMRARRPSASQYPRGRRPDTTPHALRASRATSRQHDVTSRAR</sequence>
<comment type="caution">
    <text evidence="2">The sequence shown here is derived from an EMBL/GenBank/DDBJ whole genome shotgun (WGS) entry which is preliminary data.</text>
</comment>
<dbReference type="EMBL" id="JAHIBW010000010">
    <property type="protein sequence ID" value="KAG7307071.1"/>
    <property type="molecule type" value="Genomic_DNA"/>
</dbReference>
<protein>
    <submittedName>
        <fullName evidence="2">Uncharacterized protein</fullName>
    </submittedName>
</protein>
<accession>A0ABQ7QPY3</accession>
<reference evidence="2 3" key="1">
    <citation type="submission" date="2021-06" db="EMBL/GenBank/DDBJ databases">
        <title>A haploid diamondback moth (Plutella xylostella L.) genome assembly resolves 31 chromosomes and identifies a diamide resistance mutation.</title>
        <authorList>
            <person name="Ward C.M."/>
            <person name="Perry K.D."/>
            <person name="Baker G."/>
            <person name="Powis K."/>
            <person name="Heckel D.G."/>
            <person name="Baxter S.W."/>
        </authorList>
    </citation>
    <scope>NUCLEOTIDE SEQUENCE [LARGE SCALE GENOMIC DNA]</scope>
    <source>
        <strain evidence="2 3">LV</strain>
        <tissue evidence="2">Single pupa</tissue>
    </source>
</reference>
<gene>
    <name evidence="2" type="ORF">JYU34_007205</name>
</gene>
<evidence type="ECO:0000313" key="2">
    <source>
        <dbReference type="EMBL" id="KAG7307071.1"/>
    </source>
</evidence>
<organism evidence="2 3">
    <name type="scientific">Plutella xylostella</name>
    <name type="common">Diamondback moth</name>
    <name type="synonym">Plutella maculipennis</name>
    <dbReference type="NCBI Taxonomy" id="51655"/>
    <lineage>
        <taxon>Eukaryota</taxon>
        <taxon>Metazoa</taxon>
        <taxon>Ecdysozoa</taxon>
        <taxon>Arthropoda</taxon>
        <taxon>Hexapoda</taxon>
        <taxon>Insecta</taxon>
        <taxon>Pterygota</taxon>
        <taxon>Neoptera</taxon>
        <taxon>Endopterygota</taxon>
        <taxon>Lepidoptera</taxon>
        <taxon>Glossata</taxon>
        <taxon>Ditrysia</taxon>
        <taxon>Yponomeutoidea</taxon>
        <taxon>Plutellidae</taxon>
        <taxon>Plutella</taxon>
    </lineage>
</organism>
<keyword evidence="3" id="KW-1185">Reference proteome</keyword>
<feature type="compositionally biased region" description="Basic and acidic residues" evidence="1">
    <location>
        <begin position="55"/>
        <end position="64"/>
    </location>
</feature>
<dbReference type="Proteomes" id="UP000823941">
    <property type="component" value="Chromosome 10"/>
</dbReference>
<proteinExistence type="predicted"/>
<feature type="non-terminal residue" evidence="2">
    <location>
        <position position="1"/>
    </location>
</feature>
<evidence type="ECO:0000256" key="1">
    <source>
        <dbReference type="SAM" id="MobiDB-lite"/>
    </source>
</evidence>
<evidence type="ECO:0000313" key="3">
    <source>
        <dbReference type="Proteomes" id="UP000823941"/>
    </source>
</evidence>